<keyword evidence="1" id="KW-0732">Signal</keyword>
<sequence length="101" mass="10917">MISTIFRSIVVRTALISAGLMALTACRPVDAALDCNTVCTRYKDCFDGDYNVESCATRCRNSAEGDTSYYNNLDRCEACITDRACASATFNCGSECSNVVP</sequence>
<evidence type="ECO:0000256" key="1">
    <source>
        <dbReference type="SAM" id="SignalP"/>
    </source>
</evidence>
<organism evidence="2 3">
    <name type="scientific">Archangium gephyra</name>
    <dbReference type="NCBI Taxonomy" id="48"/>
    <lineage>
        <taxon>Bacteria</taxon>
        <taxon>Pseudomonadati</taxon>
        <taxon>Myxococcota</taxon>
        <taxon>Myxococcia</taxon>
        <taxon>Myxococcales</taxon>
        <taxon>Cystobacterineae</taxon>
        <taxon>Archangiaceae</taxon>
        <taxon>Archangium</taxon>
    </lineage>
</organism>
<proteinExistence type="predicted"/>
<reference evidence="2 3" key="1">
    <citation type="submission" date="2017-08" db="EMBL/GenBank/DDBJ databases">
        <title>Infants hospitalized years apart are colonized by the same room-sourced microbial strains.</title>
        <authorList>
            <person name="Brooks B."/>
            <person name="Olm M.R."/>
            <person name="Firek B.A."/>
            <person name="Baker R."/>
            <person name="Thomas B.C."/>
            <person name="Morowitz M.J."/>
            <person name="Banfield J.F."/>
        </authorList>
    </citation>
    <scope>NUCLEOTIDE SEQUENCE [LARGE SCALE GENOMIC DNA]</scope>
    <source>
        <strain evidence="2">S2_003_000_R2_14</strain>
    </source>
</reference>
<evidence type="ECO:0008006" key="4">
    <source>
        <dbReference type="Google" id="ProtNLM"/>
    </source>
</evidence>
<evidence type="ECO:0000313" key="3">
    <source>
        <dbReference type="Proteomes" id="UP000249061"/>
    </source>
</evidence>
<dbReference type="Proteomes" id="UP000249061">
    <property type="component" value="Unassembled WGS sequence"/>
</dbReference>
<name>A0A2W5T1Z9_9BACT</name>
<feature type="chain" id="PRO_5016073089" description="Lipoprotein" evidence="1">
    <location>
        <begin position="32"/>
        <end position="101"/>
    </location>
</feature>
<dbReference type="PROSITE" id="PS51257">
    <property type="entry name" value="PROKAR_LIPOPROTEIN"/>
    <property type="match status" value="1"/>
</dbReference>
<protein>
    <recommendedName>
        <fullName evidence="4">Lipoprotein</fullName>
    </recommendedName>
</protein>
<dbReference type="EMBL" id="QFQP01000021">
    <property type="protein sequence ID" value="PZR09370.1"/>
    <property type="molecule type" value="Genomic_DNA"/>
</dbReference>
<feature type="signal peptide" evidence="1">
    <location>
        <begin position="1"/>
        <end position="31"/>
    </location>
</feature>
<comment type="caution">
    <text evidence="2">The sequence shown here is derived from an EMBL/GenBank/DDBJ whole genome shotgun (WGS) entry which is preliminary data.</text>
</comment>
<accession>A0A2W5T1Z9</accession>
<dbReference type="AlphaFoldDB" id="A0A2W5T1Z9"/>
<evidence type="ECO:0000313" key="2">
    <source>
        <dbReference type="EMBL" id="PZR09370.1"/>
    </source>
</evidence>
<gene>
    <name evidence="2" type="ORF">DI536_22585</name>
</gene>